<evidence type="ECO:0000313" key="9">
    <source>
        <dbReference type="Proteomes" id="UP000008066"/>
    </source>
</evidence>
<name>G0SBM5_CHATD</name>
<dbReference type="GO" id="GO:0016405">
    <property type="term" value="F:CoA-ligase activity"/>
    <property type="evidence" value="ECO:0007669"/>
    <property type="project" value="TreeGrafter"/>
</dbReference>
<dbReference type="EMBL" id="GL988045">
    <property type="protein sequence ID" value="EGS18801.1"/>
    <property type="molecule type" value="Genomic_DNA"/>
</dbReference>
<dbReference type="Pfam" id="PF13193">
    <property type="entry name" value="AMP-binding_C"/>
    <property type="match status" value="1"/>
</dbReference>
<dbReference type="InterPro" id="IPR042099">
    <property type="entry name" value="ANL_N_sf"/>
</dbReference>
<dbReference type="Gene3D" id="3.30.300.30">
    <property type="match status" value="1"/>
</dbReference>
<dbReference type="RefSeq" id="XP_006695746.1">
    <property type="nucleotide sequence ID" value="XM_006695683.1"/>
</dbReference>
<organism evidence="9">
    <name type="scientific">Chaetomium thermophilum (strain DSM 1495 / CBS 144.50 / IMI 039719)</name>
    <name type="common">Thermochaetoides thermophila</name>
    <dbReference type="NCBI Taxonomy" id="759272"/>
    <lineage>
        <taxon>Eukaryota</taxon>
        <taxon>Fungi</taxon>
        <taxon>Dikarya</taxon>
        <taxon>Ascomycota</taxon>
        <taxon>Pezizomycotina</taxon>
        <taxon>Sordariomycetes</taxon>
        <taxon>Sordariomycetidae</taxon>
        <taxon>Sordariales</taxon>
        <taxon>Chaetomiaceae</taxon>
        <taxon>Thermochaetoides</taxon>
    </lineage>
</organism>
<dbReference type="Gene3D" id="3.40.50.12780">
    <property type="entry name" value="N-terminal domain of ligase-like"/>
    <property type="match status" value="1"/>
</dbReference>
<dbReference type="Pfam" id="PF00501">
    <property type="entry name" value="AMP-binding"/>
    <property type="match status" value="1"/>
</dbReference>
<dbReference type="PANTHER" id="PTHR24096">
    <property type="entry name" value="LONG-CHAIN-FATTY-ACID--COA LIGASE"/>
    <property type="match status" value="1"/>
</dbReference>
<dbReference type="FunFam" id="3.40.50.12780:FF:000003">
    <property type="entry name" value="Long-chain-fatty-acid--CoA ligase FadD"/>
    <property type="match status" value="1"/>
</dbReference>
<dbReference type="GO" id="GO:0005524">
    <property type="term" value="F:ATP binding"/>
    <property type="evidence" value="ECO:0007669"/>
    <property type="project" value="UniProtKB-KW"/>
</dbReference>
<evidence type="ECO:0000256" key="5">
    <source>
        <dbReference type="ARBA" id="ARBA00022840"/>
    </source>
</evidence>
<evidence type="ECO:0000313" key="8">
    <source>
        <dbReference type="EMBL" id="EGS18801.1"/>
    </source>
</evidence>
<comment type="similarity">
    <text evidence="2">Belongs to the ATP-dependent AMP-binding enzyme family.</text>
</comment>
<evidence type="ECO:0000256" key="4">
    <source>
        <dbReference type="ARBA" id="ARBA00022741"/>
    </source>
</evidence>
<comment type="pathway">
    <text evidence="1">Siderophore biosynthesis.</text>
</comment>
<evidence type="ECO:0000259" key="6">
    <source>
        <dbReference type="Pfam" id="PF00501"/>
    </source>
</evidence>
<evidence type="ECO:0000259" key="7">
    <source>
        <dbReference type="Pfam" id="PF13193"/>
    </source>
</evidence>
<dbReference type="HOGENOM" id="CLU_000022_59_2_1"/>
<dbReference type="OMA" id="GLMQDWP"/>
<dbReference type="InterPro" id="IPR025110">
    <property type="entry name" value="AMP-bd_C"/>
</dbReference>
<dbReference type="InterPro" id="IPR000873">
    <property type="entry name" value="AMP-dep_synth/lig_dom"/>
</dbReference>
<sequence>MPYPSTFPPLDIPNDIDLWTLLFDKQGDFPPSKEILTCFETGRSYTWETLRRKCVEFGEGLQEQWGWKKGDVLAFYTPNSIDTPILTLGALWAGGVVSPANPLYTADELAFQLSNSSAKALVTQPAYLQTALIAAKKAGLPPNHIILLGPQNGQVSSKHPHFTTIRGSNKSPHIRPPINPATDLAFLVYSSGTTGLPKGVCLTHRNMVANLLQASYVEGIQYRSRGGPDGRGDKQLGILPFFHIYGLTCGVLMSIYEGWQLIVLERFDLHKALQAIEKYRITFAYIPPPVVLAFSKHPDVEKYDLSSLKVLHSGAAPLTRELTEAVWNRLKVPVKQGFGLSETSAVVCCQTVDEWAKFMGSVGKIMPNMEAKIVDEHGKEVPEGEAGELWLKGPNVFPGYFKNPERTKEAFSPDGFFKTGDIFRRDKHGNYYCVDRVKELIKYNGYPVPPAELEGVLLGHADVADACVVGIEDRTRATEVPRAYVVLRAEVTLKNEAEKAQELTEWVAARVAPHKRLRGGVRFVKQVPKSPSGKILRRVVRDWAKKEGRAEGSKL</sequence>
<dbReference type="eggNOG" id="KOG1176">
    <property type="taxonomic scope" value="Eukaryota"/>
</dbReference>
<dbReference type="AlphaFoldDB" id="G0SBM5"/>
<protein>
    <submittedName>
        <fullName evidence="8">Uncharacterized protein</fullName>
    </submittedName>
</protein>
<accession>G0SBM5</accession>
<dbReference type="InterPro" id="IPR020845">
    <property type="entry name" value="AMP-binding_CS"/>
</dbReference>
<feature type="domain" description="AMP-dependent synthetase/ligase" evidence="6">
    <location>
        <begin position="24"/>
        <end position="401"/>
    </location>
</feature>
<gene>
    <name evidence="8" type="ORF">CTHT_0054110</name>
</gene>
<dbReference type="STRING" id="759272.G0SBM5"/>
<dbReference type="KEGG" id="cthr:CTHT_0054110"/>
<dbReference type="CDD" id="cd05911">
    <property type="entry name" value="Firefly_Luc_like"/>
    <property type="match status" value="1"/>
</dbReference>
<feature type="domain" description="AMP-binding enzyme C-terminal" evidence="7">
    <location>
        <begin position="452"/>
        <end position="534"/>
    </location>
</feature>
<dbReference type="FunFam" id="3.30.300.30:FF:000007">
    <property type="entry name" value="4-coumarate--CoA ligase 2"/>
    <property type="match status" value="1"/>
</dbReference>
<keyword evidence="3" id="KW-0436">Ligase</keyword>
<keyword evidence="9" id="KW-1185">Reference proteome</keyword>
<dbReference type="InterPro" id="IPR045851">
    <property type="entry name" value="AMP-bd_C_sf"/>
</dbReference>
<dbReference type="PROSITE" id="PS00455">
    <property type="entry name" value="AMP_BINDING"/>
    <property type="match status" value="1"/>
</dbReference>
<dbReference type="PANTHER" id="PTHR24096:SF149">
    <property type="entry name" value="AMP-BINDING DOMAIN-CONTAINING PROTEIN-RELATED"/>
    <property type="match status" value="1"/>
</dbReference>
<keyword evidence="4" id="KW-0547">Nucleotide-binding</keyword>
<keyword evidence="5" id="KW-0067">ATP-binding</keyword>
<reference evidence="8 9" key="1">
    <citation type="journal article" date="2011" name="Cell">
        <title>Insight into structure and assembly of the nuclear pore complex by utilizing the genome of a eukaryotic thermophile.</title>
        <authorList>
            <person name="Amlacher S."/>
            <person name="Sarges P."/>
            <person name="Flemming D."/>
            <person name="van Noort V."/>
            <person name="Kunze R."/>
            <person name="Devos D.P."/>
            <person name="Arumugam M."/>
            <person name="Bork P."/>
            <person name="Hurt E."/>
        </authorList>
    </citation>
    <scope>NUCLEOTIDE SEQUENCE [LARGE SCALE GENOMIC DNA]</scope>
    <source>
        <strain evidence="9">DSM 1495 / CBS 144.50 / IMI 039719</strain>
    </source>
</reference>
<evidence type="ECO:0000256" key="2">
    <source>
        <dbReference type="ARBA" id="ARBA00006432"/>
    </source>
</evidence>
<dbReference type="OrthoDB" id="6509636at2759"/>
<evidence type="ECO:0000256" key="1">
    <source>
        <dbReference type="ARBA" id="ARBA00004924"/>
    </source>
</evidence>
<dbReference type="GeneID" id="18259449"/>
<evidence type="ECO:0000256" key="3">
    <source>
        <dbReference type="ARBA" id="ARBA00022598"/>
    </source>
</evidence>
<dbReference type="SUPFAM" id="SSF56801">
    <property type="entry name" value="Acetyl-CoA synthetase-like"/>
    <property type="match status" value="1"/>
</dbReference>
<dbReference type="Proteomes" id="UP000008066">
    <property type="component" value="Unassembled WGS sequence"/>
</dbReference>
<proteinExistence type="inferred from homology"/>